<reference evidence="8" key="1">
    <citation type="submission" date="2020-11" db="EMBL/GenBank/DDBJ databases">
        <authorList>
            <person name="Tran Van P."/>
        </authorList>
    </citation>
    <scope>NUCLEOTIDE SEQUENCE</scope>
</reference>
<evidence type="ECO:0000259" key="7">
    <source>
        <dbReference type="PROSITE" id="PS50923"/>
    </source>
</evidence>
<evidence type="ECO:0008006" key="10">
    <source>
        <dbReference type="Google" id="ProtNLM"/>
    </source>
</evidence>
<dbReference type="Pfam" id="PF00024">
    <property type="entry name" value="PAN_1"/>
    <property type="match status" value="1"/>
</dbReference>
<dbReference type="AlphaFoldDB" id="A0A7R9BLB4"/>
<dbReference type="SUPFAM" id="SSF57440">
    <property type="entry name" value="Kringle-like"/>
    <property type="match status" value="2"/>
</dbReference>
<proteinExistence type="predicted"/>
<dbReference type="PROSITE" id="PS50923">
    <property type="entry name" value="SUSHI"/>
    <property type="match status" value="1"/>
</dbReference>
<dbReference type="Pfam" id="PF00051">
    <property type="entry name" value="Kringle"/>
    <property type="match status" value="2"/>
</dbReference>
<dbReference type="PROSITE" id="PS50070">
    <property type="entry name" value="KRINGLE_2"/>
    <property type="match status" value="2"/>
</dbReference>
<dbReference type="InterPro" id="IPR000436">
    <property type="entry name" value="Sushi_SCR_CCP_dom"/>
</dbReference>
<evidence type="ECO:0000259" key="6">
    <source>
        <dbReference type="PROSITE" id="PS50070"/>
    </source>
</evidence>
<sequence>MMMMMMRTLRDELCEKKKDPVSPHSRLGPREDGAEDFYSRSSNPVSVLLAKPRHSKSLNSPSRLAAVSARSFRCLLFDPPLCGPRAMAGVVQSKIAKTNTRRIASISHLVVGPQEQTQVQSSPKKMKHVANRFHVLFVFIARLAGQPLSGTRYERVKANFSISIPASNLIWQGTLFNSRHCSAKCLAERDCWGFEYEKLAHKCKLMAATSPTDFLNFTFDSAPGCIIPTGLNQYTETSPANPQQDYAAKMTLKCKSGSAFNSNQLDLSGYPSSDDTSGKFRSFELTCGLGGIWNPAPESLPECQTFSECLRTSRGNEFKGTSFTKTVSGLSCINWLTQSYETGWIQDAAAFPGGALKDHGNYCRNPTNTNRTKPWCFVADPSIVWEYCGIPQCQDAQVSTLNCKLDAKGSTYLGTVAKTSSGYTCMPWQQSFSQAIGDTKYIPDDDAPFYVGNPLNNFCRNPKQLKTGPWCWYTRFIACYATSLEIQPGSRFERVQLDFAATVPAANLIWEGTLSNLHFCSAKCFTWTGRDCWGFEYNTNTRICKVIEGTSPTWYLTEMTFTALTGSRLYWSTTTFNKCGAPMEYNEYTTTTYADPPKTYGTSLSAKCKTGSAFNSAQLASSNYPTTHDTNGLFRSITITCGRFGLWYPRRGSLPECQTYIECLRSNKGSEFQGKAYTKTATGKACINWASQTFETGWVTDPNATWGDAFIGEVPPNFAGLRWEPILTCIGQRLGEPPQRLPEWIPNASQHALANVWGNACSHQTLGSDQTANHKERTSTDKARQADVKKEDQNTVFEDEQKDLGLLSPMNNSQDHRQNSDTNRDFPKTLEKLLMQTFATGDGNVLLVRVFLGSLLCHWSAAY</sequence>
<dbReference type="PANTHER" id="PTHR24261">
    <property type="entry name" value="PLASMINOGEN-RELATED"/>
    <property type="match status" value="1"/>
</dbReference>
<dbReference type="InterPro" id="IPR000001">
    <property type="entry name" value="Kringle"/>
</dbReference>
<dbReference type="PROSITE" id="PS00021">
    <property type="entry name" value="KRINGLE_1"/>
    <property type="match status" value="1"/>
</dbReference>
<dbReference type="Proteomes" id="UP000678499">
    <property type="component" value="Unassembled WGS sequence"/>
</dbReference>
<dbReference type="Gene3D" id="2.40.20.10">
    <property type="entry name" value="Plasminogen Kringle 4"/>
    <property type="match status" value="2"/>
</dbReference>
<evidence type="ECO:0000256" key="4">
    <source>
        <dbReference type="PROSITE-ProRule" id="PRU00302"/>
    </source>
</evidence>
<organism evidence="8">
    <name type="scientific">Notodromas monacha</name>
    <dbReference type="NCBI Taxonomy" id="399045"/>
    <lineage>
        <taxon>Eukaryota</taxon>
        <taxon>Metazoa</taxon>
        <taxon>Ecdysozoa</taxon>
        <taxon>Arthropoda</taxon>
        <taxon>Crustacea</taxon>
        <taxon>Oligostraca</taxon>
        <taxon>Ostracoda</taxon>
        <taxon>Podocopa</taxon>
        <taxon>Podocopida</taxon>
        <taxon>Cypridocopina</taxon>
        <taxon>Cypridoidea</taxon>
        <taxon>Cyprididae</taxon>
        <taxon>Notodromas</taxon>
    </lineage>
</organism>
<feature type="region of interest" description="Disordered" evidence="5">
    <location>
        <begin position="14"/>
        <end position="39"/>
    </location>
</feature>
<feature type="domain" description="Sushi" evidence="7">
    <location>
        <begin position="577"/>
        <end position="659"/>
    </location>
</feature>
<gene>
    <name evidence="8" type="ORF">NMOB1V02_LOCUS5171</name>
</gene>
<evidence type="ECO:0000256" key="3">
    <source>
        <dbReference type="PROSITE-ProRule" id="PRU00121"/>
    </source>
</evidence>
<feature type="compositionally biased region" description="Basic and acidic residues" evidence="5">
    <location>
        <begin position="814"/>
        <end position="824"/>
    </location>
</feature>
<dbReference type="EMBL" id="CAJPEX010000907">
    <property type="protein sequence ID" value="CAG0917590.1"/>
    <property type="molecule type" value="Genomic_DNA"/>
</dbReference>
<keyword evidence="1 3" id="KW-0420">Kringle</keyword>
<protein>
    <recommendedName>
        <fullName evidence="10">Plasminogen</fullName>
    </recommendedName>
</protein>
<dbReference type="EMBL" id="OA882944">
    <property type="protein sequence ID" value="CAD7277438.1"/>
    <property type="molecule type" value="Genomic_DNA"/>
</dbReference>
<evidence type="ECO:0000256" key="2">
    <source>
        <dbReference type="ARBA" id="ARBA00023157"/>
    </source>
</evidence>
<accession>A0A7R9BLB4</accession>
<keyword evidence="2" id="KW-1015">Disulfide bond</keyword>
<name>A0A7R9BLB4_9CRUS</name>
<dbReference type="InterPro" id="IPR038178">
    <property type="entry name" value="Kringle_sf"/>
</dbReference>
<dbReference type="OrthoDB" id="1915767at2759"/>
<dbReference type="PANTHER" id="PTHR24261:SF7">
    <property type="entry name" value="KRINGLE DOMAIN-CONTAINING PROTEIN"/>
    <property type="match status" value="1"/>
</dbReference>
<evidence type="ECO:0000313" key="8">
    <source>
        <dbReference type="EMBL" id="CAD7277438.1"/>
    </source>
</evidence>
<evidence type="ECO:0000256" key="1">
    <source>
        <dbReference type="ARBA" id="ARBA00022572"/>
    </source>
</evidence>
<feature type="domain" description="Kringle" evidence="6">
    <location>
        <begin position="322"/>
        <end position="393"/>
    </location>
</feature>
<dbReference type="InterPro" id="IPR018056">
    <property type="entry name" value="Kringle_CS"/>
</dbReference>
<evidence type="ECO:0000256" key="5">
    <source>
        <dbReference type="SAM" id="MobiDB-lite"/>
    </source>
</evidence>
<comment type="caution">
    <text evidence="3">Lacks conserved residue(s) required for the propagation of feature annotation.</text>
</comment>
<feature type="region of interest" description="Disordered" evidence="5">
    <location>
        <begin position="766"/>
        <end position="824"/>
    </location>
</feature>
<feature type="compositionally biased region" description="Basic and acidic residues" evidence="5">
    <location>
        <begin position="772"/>
        <end position="793"/>
    </location>
</feature>
<evidence type="ECO:0000313" key="9">
    <source>
        <dbReference type="Proteomes" id="UP000678499"/>
    </source>
</evidence>
<keyword evidence="9" id="KW-1185">Reference proteome</keyword>
<dbReference type="InterPro" id="IPR050759">
    <property type="entry name" value="Serine_protease_kringle"/>
</dbReference>
<dbReference type="InterPro" id="IPR003609">
    <property type="entry name" value="Pan_app"/>
</dbReference>
<dbReference type="SMART" id="SM00130">
    <property type="entry name" value="KR"/>
    <property type="match status" value="2"/>
</dbReference>
<dbReference type="InterPro" id="IPR013806">
    <property type="entry name" value="Kringle-like"/>
</dbReference>
<keyword evidence="4" id="KW-0768">Sushi</keyword>
<feature type="domain" description="Kringle" evidence="6">
    <location>
        <begin position="408"/>
        <end position="500"/>
    </location>
</feature>